<evidence type="ECO:0000313" key="2">
    <source>
        <dbReference type="EMBL" id="TDL04480.1"/>
    </source>
</evidence>
<dbReference type="EMBL" id="LAUZ02000039">
    <property type="protein sequence ID" value="KKF01877.1"/>
    <property type="molecule type" value="Genomic_DNA"/>
</dbReference>
<comment type="caution">
    <text evidence="1">The sequence shown here is derived from an EMBL/GenBank/DDBJ whole genome shotgun (WGS) entry which is preliminary data.</text>
</comment>
<dbReference type="EMBL" id="SDLP01000008">
    <property type="protein sequence ID" value="TDL04480.1"/>
    <property type="molecule type" value="Genomic_DNA"/>
</dbReference>
<evidence type="ECO:0000313" key="1">
    <source>
        <dbReference type="EMBL" id="KKF01877.1"/>
    </source>
</evidence>
<name>A0A0M2K4N2_9MYCO</name>
<dbReference type="Gene3D" id="3.20.20.10">
    <property type="entry name" value="Alanine racemase"/>
    <property type="match status" value="1"/>
</dbReference>
<dbReference type="SUPFAM" id="SSF51419">
    <property type="entry name" value="PLP-binding barrel"/>
    <property type="match status" value="1"/>
</dbReference>
<accession>A0A0M2K4N2</accession>
<evidence type="ECO:0000313" key="4">
    <source>
        <dbReference type="Proteomes" id="UP000294952"/>
    </source>
</evidence>
<dbReference type="STRING" id="1807.MOBUDSM44075_02975"/>
<dbReference type="OrthoDB" id="4439908at2"/>
<sequence>MAVLDVPRPAHHLPSTIRGMRRRLPMSTPSVPARALMDPAVAGWVRAHGITVSAASASDLALTGSCGIGAEHVMLRCDATTSLIRAAVAAGVTRFLVATERHVDVLASVGHPGIAVYLDDRGPAVIGERRLQIVGLHADVDDSAGAVEWGTAAERLLCRTAVLRTCGLPLGRISLGGGDASDWVYGGGQFSAAVAAEVDGALTDGCARWRLPRPSVMLGPAT</sequence>
<protein>
    <recommendedName>
        <fullName evidence="5">Orn/DAP/Arg decarboxylase 2 N-terminal domain-containing protein</fullName>
    </recommendedName>
</protein>
<dbReference type="PATRIC" id="fig|1807.13.peg.3421"/>
<dbReference type="InterPro" id="IPR029066">
    <property type="entry name" value="PLP-binding_barrel"/>
</dbReference>
<dbReference type="RefSeq" id="WP_046363110.1">
    <property type="nucleotide sequence ID" value="NZ_CALTXN010000015.1"/>
</dbReference>
<dbReference type="Proteomes" id="UP000034150">
    <property type="component" value="Unassembled WGS sequence"/>
</dbReference>
<evidence type="ECO:0000313" key="3">
    <source>
        <dbReference type="Proteomes" id="UP000034150"/>
    </source>
</evidence>
<reference evidence="1 3" key="1">
    <citation type="submission" date="2015-04" db="EMBL/GenBank/DDBJ databases">
        <title>Genome sequence of Mycobacterium obuense UC1.</title>
        <authorList>
            <person name="Greninger A.L."/>
            <person name="Cunningham G."/>
            <person name="Chiu C.Y."/>
            <person name="Miller S."/>
        </authorList>
    </citation>
    <scope>NUCLEOTIDE SEQUENCE [LARGE SCALE GENOMIC DNA]</scope>
    <source>
        <strain evidence="1 3">UC1</strain>
    </source>
</reference>
<proteinExistence type="predicted"/>
<gene>
    <name evidence="2" type="ORF">EUA04_22135</name>
    <name evidence="1" type="ORF">WN67_11220</name>
</gene>
<organism evidence="1 3">
    <name type="scientific">Mycolicibacterium obuense</name>
    <dbReference type="NCBI Taxonomy" id="1807"/>
    <lineage>
        <taxon>Bacteria</taxon>
        <taxon>Bacillati</taxon>
        <taxon>Actinomycetota</taxon>
        <taxon>Actinomycetes</taxon>
        <taxon>Mycobacteriales</taxon>
        <taxon>Mycobacteriaceae</taxon>
        <taxon>Mycolicibacterium</taxon>
    </lineage>
</organism>
<reference evidence="2 4" key="2">
    <citation type="submission" date="2019-01" db="EMBL/GenBank/DDBJ databases">
        <title>High-quality-draft genome sequences of five non-tuberculosis mycobacteriaceae isolated from a nosocomial environment.</title>
        <authorList>
            <person name="Tiago I."/>
            <person name="Alarico S."/>
            <person name="Pereira S.G."/>
            <person name="Coelho C."/>
            <person name="Maranha A."/>
            <person name="Empadinhas N."/>
        </authorList>
    </citation>
    <scope>NUCLEOTIDE SEQUENCE [LARGE SCALE GENOMIC DNA]</scope>
    <source>
        <strain evidence="2 4">22DIII</strain>
    </source>
</reference>
<keyword evidence="3" id="KW-1185">Reference proteome</keyword>
<dbReference type="Proteomes" id="UP000294952">
    <property type="component" value="Unassembled WGS sequence"/>
</dbReference>
<evidence type="ECO:0008006" key="5">
    <source>
        <dbReference type="Google" id="ProtNLM"/>
    </source>
</evidence>
<dbReference type="AlphaFoldDB" id="A0A0M2K4N2"/>